<proteinExistence type="predicted"/>
<feature type="non-terminal residue" evidence="1">
    <location>
        <position position="1"/>
    </location>
</feature>
<protein>
    <submittedName>
        <fullName evidence="1">Uncharacterized protein</fullName>
    </submittedName>
</protein>
<accession>A0A432GBL4</accession>
<dbReference type="AlphaFoldDB" id="A0A432GBL4"/>
<dbReference type="Proteomes" id="UP000286801">
    <property type="component" value="Unassembled WGS sequence"/>
</dbReference>
<evidence type="ECO:0000313" key="1">
    <source>
        <dbReference type="EMBL" id="RTZ81067.1"/>
    </source>
</evidence>
<organism evidence="1 2">
    <name type="scientific">SAR324 cluster bacterium</name>
    <dbReference type="NCBI Taxonomy" id="2024889"/>
    <lineage>
        <taxon>Bacteria</taxon>
        <taxon>Deltaproteobacteria</taxon>
        <taxon>SAR324 cluster</taxon>
    </lineage>
</organism>
<sequence length="137" mass="15814">AVISQICDELENSSQKDKQVVVDTTGSLIYLEKKLLNRLRNLTLTVQLKLPEEKHEQLFEAYLLDPKPVIWGGEYLPREGESPQNALGRCYRELLSFRNERYGLLADCVLDYSFHHCAKTGVEELLELVTNNYKMKP</sequence>
<name>A0A432GBL4_9DELT</name>
<reference evidence="1 2" key="1">
    <citation type="submission" date="2018-06" db="EMBL/GenBank/DDBJ databases">
        <title>Combined omics and stable isotope probing to characterize newly discovered Mariana Back-Arc vent microbial communities.</title>
        <authorList>
            <person name="Trembath-Reichert E."/>
            <person name="Huber J.A."/>
        </authorList>
    </citation>
    <scope>NUCLEOTIDE SEQUENCE [LARGE SCALE GENOMIC DNA]</scope>
    <source>
        <strain evidence="1">MAG 63_1</strain>
    </source>
</reference>
<dbReference type="Gene3D" id="3.40.50.300">
    <property type="entry name" value="P-loop containing nucleotide triphosphate hydrolases"/>
    <property type="match status" value="1"/>
</dbReference>
<evidence type="ECO:0000313" key="2">
    <source>
        <dbReference type="Proteomes" id="UP000286801"/>
    </source>
</evidence>
<gene>
    <name evidence="1" type="ORF">DSY97_01835</name>
</gene>
<comment type="caution">
    <text evidence="1">The sequence shown here is derived from an EMBL/GenBank/DDBJ whole genome shotgun (WGS) entry which is preliminary data.</text>
</comment>
<dbReference type="EMBL" id="QNZL01000050">
    <property type="protein sequence ID" value="RTZ81067.1"/>
    <property type="molecule type" value="Genomic_DNA"/>
</dbReference>
<dbReference type="InterPro" id="IPR027417">
    <property type="entry name" value="P-loop_NTPase"/>
</dbReference>